<keyword evidence="5 9" id="KW-0560">Oxidoreductase</keyword>
<dbReference type="GO" id="GO:0016705">
    <property type="term" value="F:oxidoreductase activity, acting on paired donors, with incorporation or reduction of molecular oxygen"/>
    <property type="evidence" value="ECO:0007669"/>
    <property type="project" value="InterPro"/>
</dbReference>
<name>A0A9W4HWJ1_PENOL</name>
<dbReference type="InterPro" id="IPR002401">
    <property type="entry name" value="Cyt_P450_E_grp-I"/>
</dbReference>
<dbReference type="OrthoDB" id="1470350at2759"/>
<feature type="binding site" description="axial binding residue" evidence="8">
    <location>
        <position position="392"/>
    </location>
    <ligand>
        <name>heme</name>
        <dbReference type="ChEBI" id="CHEBI:30413"/>
    </ligand>
    <ligandPart>
        <name>Fe</name>
        <dbReference type="ChEBI" id="CHEBI:18248"/>
    </ligandPart>
</feature>
<dbReference type="CDD" id="cd11061">
    <property type="entry name" value="CYP67-like"/>
    <property type="match status" value="1"/>
</dbReference>
<evidence type="ECO:0008006" key="12">
    <source>
        <dbReference type="Google" id="ProtNLM"/>
    </source>
</evidence>
<dbReference type="Gene3D" id="1.10.630.10">
    <property type="entry name" value="Cytochrome P450"/>
    <property type="match status" value="1"/>
</dbReference>
<keyword evidence="11" id="KW-1185">Reference proteome</keyword>
<dbReference type="GO" id="GO:0004497">
    <property type="term" value="F:monooxygenase activity"/>
    <property type="evidence" value="ECO:0007669"/>
    <property type="project" value="UniProtKB-KW"/>
</dbReference>
<dbReference type="PRINTS" id="PR00463">
    <property type="entry name" value="EP450I"/>
</dbReference>
<proteinExistence type="inferred from homology"/>
<evidence type="ECO:0000256" key="7">
    <source>
        <dbReference type="ARBA" id="ARBA00023033"/>
    </source>
</evidence>
<dbReference type="InterPro" id="IPR050121">
    <property type="entry name" value="Cytochrome_P450_monoxygenase"/>
</dbReference>
<organism evidence="10 11">
    <name type="scientific">Penicillium olsonii</name>
    <dbReference type="NCBI Taxonomy" id="99116"/>
    <lineage>
        <taxon>Eukaryota</taxon>
        <taxon>Fungi</taxon>
        <taxon>Dikarya</taxon>
        <taxon>Ascomycota</taxon>
        <taxon>Pezizomycotina</taxon>
        <taxon>Eurotiomycetes</taxon>
        <taxon>Eurotiomycetidae</taxon>
        <taxon>Eurotiales</taxon>
        <taxon>Aspergillaceae</taxon>
        <taxon>Penicillium</taxon>
    </lineage>
</organism>
<dbReference type="Proteomes" id="UP001153618">
    <property type="component" value="Unassembled WGS sequence"/>
</dbReference>
<evidence type="ECO:0000313" key="10">
    <source>
        <dbReference type="EMBL" id="CAG8143647.1"/>
    </source>
</evidence>
<evidence type="ECO:0000256" key="3">
    <source>
        <dbReference type="ARBA" id="ARBA00022617"/>
    </source>
</evidence>
<dbReference type="EMBL" id="CAJVOS010000030">
    <property type="protein sequence ID" value="CAG8143647.1"/>
    <property type="molecule type" value="Genomic_DNA"/>
</dbReference>
<dbReference type="PANTHER" id="PTHR24305:SF237">
    <property type="entry name" value="CYTOCHROME P450 MONOOXYGENASE ATNE-RELATED"/>
    <property type="match status" value="1"/>
</dbReference>
<keyword evidence="6 8" id="KW-0408">Iron</keyword>
<evidence type="ECO:0000256" key="8">
    <source>
        <dbReference type="PIRSR" id="PIRSR602401-1"/>
    </source>
</evidence>
<dbReference type="PROSITE" id="PS00086">
    <property type="entry name" value="CYTOCHROME_P450"/>
    <property type="match status" value="1"/>
</dbReference>
<dbReference type="InterPro" id="IPR017972">
    <property type="entry name" value="Cyt_P450_CS"/>
</dbReference>
<dbReference type="AlphaFoldDB" id="A0A9W4HWJ1"/>
<dbReference type="PANTHER" id="PTHR24305">
    <property type="entry name" value="CYTOCHROME P450"/>
    <property type="match status" value="1"/>
</dbReference>
<keyword evidence="7 9" id="KW-0503">Monooxygenase</keyword>
<protein>
    <recommendedName>
        <fullName evidence="12">Cytochrome P450</fullName>
    </recommendedName>
</protein>
<evidence type="ECO:0000256" key="2">
    <source>
        <dbReference type="ARBA" id="ARBA00010617"/>
    </source>
</evidence>
<reference evidence="10" key="1">
    <citation type="submission" date="2021-07" db="EMBL/GenBank/DDBJ databases">
        <authorList>
            <person name="Branca A.L. A."/>
        </authorList>
    </citation>
    <scope>NUCLEOTIDE SEQUENCE</scope>
</reference>
<dbReference type="InterPro" id="IPR036396">
    <property type="entry name" value="Cyt_P450_sf"/>
</dbReference>
<comment type="cofactor">
    <cofactor evidence="1 8">
        <name>heme</name>
        <dbReference type="ChEBI" id="CHEBI:30413"/>
    </cofactor>
</comment>
<gene>
    <name evidence="10" type="ORF">POLS_LOCUS5873</name>
</gene>
<dbReference type="GO" id="GO:0043386">
    <property type="term" value="P:mycotoxin biosynthetic process"/>
    <property type="evidence" value="ECO:0007669"/>
    <property type="project" value="UniProtKB-ARBA"/>
</dbReference>
<evidence type="ECO:0000256" key="5">
    <source>
        <dbReference type="ARBA" id="ARBA00023002"/>
    </source>
</evidence>
<evidence type="ECO:0000256" key="1">
    <source>
        <dbReference type="ARBA" id="ARBA00001971"/>
    </source>
</evidence>
<dbReference type="PRINTS" id="PR00385">
    <property type="entry name" value="P450"/>
</dbReference>
<evidence type="ECO:0000256" key="9">
    <source>
        <dbReference type="RuleBase" id="RU000461"/>
    </source>
</evidence>
<dbReference type="Pfam" id="PF00067">
    <property type="entry name" value="p450"/>
    <property type="match status" value="1"/>
</dbReference>
<evidence type="ECO:0000313" key="11">
    <source>
        <dbReference type="Proteomes" id="UP001153618"/>
    </source>
</evidence>
<dbReference type="InterPro" id="IPR001128">
    <property type="entry name" value="Cyt_P450"/>
</dbReference>
<comment type="caution">
    <text evidence="10">The sequence shown here is derived from an EMBL/GenBank/DDBJ whole genome shotgun (WGS) entry which is preliminary data.</text>
</comment>
<accession>A0A9W4HWJ1</accession>
<keyword evidence="3 8" id="KW-0349">Heme</keyword>
<evidence type="ECO:0000256" key="6">
    <source>
        <dbReference type="ARBA" id="ARBA00023004"/>
    </source>
</evidence>
<dbReference type="GO" id="GO:0005506">
    <property type="term" value="F:iron ion binding"/>
    <property type="evidence" value="ECO:0007669"/>
    <property type="project" value="InterPro"/>
</dbReference>
<dbReference type="SUPFAM" id="SSF48264">
    <property type="entry name" value="Cytochrome P450"/>
    <property type="match status" value="1"/>
</dbReference>
<sequence>MAISYIIYKIVYRLCFHPLSKYPGPWLAAITNWYAAFYVWRGDSHLVIRDGHRQYGDIVRFGPDSISVITHTGMAAIYSTTANVRKDDAYLVMSASLHAPNTISSIDKKSHAFKKRILAQVFTNSALRGVEDRILLHTKKFCDMLLGLSRLVSSFQSDELLQCFVQSKLWRYKLDRIFFASLLSPIKTFGAWIRQQAKARTKLGNNISQKDCFHYMLNAKDPKTGQPFTERELWTESLQLIVAGSDTIAVAMSAAIFHLVHNQEALSKLTEELRSCFNEEDDIRMGTQLNSCTFLRACITETLRLSPPFAGMPTRRVLPGGINVDGHHLPEGTVVGTPIYAIHHDRRYYPRPFKFEPERWLETGCNESSERQRELKLAQVAFCPFSIGPRTCVAKNMAWVELSLIIARTIFRYDMRLPGDHLSLNPVCCADRRGFVERSPEYQLKAWIASGRGGPSVQFRPREKSVY</sequence>
<comment type="similarity">
    <text evidence="2 9">Belongs to the cytochrome P450 family.</text>
</comment>
<dbReference type="GO" id="GO:0020037">
    <property type="term" value="F:heme binding"/>
    <property type="evidence" value="ECO:0007669"/>
    <property type="project" value="InterPro"/>
</dbReference>
<evidence type="ECO:0000256" key="4">
    <source>
        <dbReference type="ARBA" id="ARBA00022723"/>
    </source>
</evidence>
<keyword evidence="4 8" id="KW-0479">Metal-binding</keyword>